<evidence type="ECO:0000313" key="3">
    <source>
        <dbReference type="EMBL" id="KDF00898.1"/>
    </source>
</evidence>
<dbReference type="RefSeq" id="WP_036343627.1">
    <property type="nucleotide sequence ID" value="NZ_JALN02000001.1"/>
</dbReference>
<feature type="chain" id="PRO_5038345993" description="LpqV" evidence="2">
    <location>
        <begin position="26"/>
        <end position="147"/>
    </location>
</feature>
<reference evidence="3" key="1">
    <citation type="submission" date="2014-05" db="EMBL/GenBank/DDBJ databases">
        <title>Genome sequence of Mycobacterium aromaticivorans strain JS19b1T (= DSM 45407T).</title>
        <authorList>
            <person name="Kwak Y."/>
            <person name="Park G.-S."/>
            <person name="Li Q.X."/>
            <person name="Lee S.-E."/>
            <person name="Shin J.-H."/>
        </authorList>
    </citation>
    <scope>NUCLEOTIDE SEQUENCE [LARGE SCALE GENOMIC DNA]</scope>
    <source>
        <strain evidence="3">JS19b1</strain>
    </source>
</reference>
<dbReference type="EMBL" id="JALN02000001">
    <property type="protein sequence ID" value="KDF00898.1"/>
    <property type="molecule type" value="Genomic_DNA"/>
</dbReference>
<accession>A0A064CQ11</accession>
<keyword evidence="4" id="KW-1185">Reference proteome</keyword>
<dbReference type="AlphaFoldDB" id="A0A064CQ11"/>
<dbReference type="InterPro" id="IPR020377">
    <property type="entry name" value="Uncharacterised_LpqV"/>
</dbReference>
<dbReference type="Pfam" id="PF17301">
    <property type="entry name" value="LpqV"/>
    <property type="match status" value="1"/>
</dbReference>
<proteinExistence type="predicted"/>
<comment type="caution">
    <text evidence="3">The sequence shown here is derived from an EMBL/GenBank/DDBJ whole genome shotgun (WGS) entry which is preliminary data.</text>
</comment>
<dbReference type="Proteomes" id="UP000022835">
    <property type="component" value="Unassembled WGS sequence"/>
</dbReference>
<evidence type="ECO:0000256" key="2">
    <source>
        <dbReference type="SAM" id="SignalP"/>
    </source>
</evidence>
<keyword evidence="2" id="KW-0732">Signal</keyword>
<evidence type="ECO:0000313" key="4">
    <source>
        <dbReference type="Proteomes" id="UP000022835"/>
    </source>
</evidence>
<dbReference type="eggNOG" id="ENOG5031NHV">
    <property type="taxonomic scope" value="Bacteria"/>
</dbReference>
<dbReference type="STRING" id="1440774.Y900_018660"/>
<gene>
    <name evidence="3" type="ORF">Y900_018660</name>
</gene>
<feature type="region of interest" description="Disordered" evidence="1">
    <location>
        <begin position="32"/>
        <end position="69"/>
    </location>
</feature>
<dbReference type="PROSITE" id="PS51257">
    <property type="entry name" value="PROKAR_LIPOPROTEIN"/>
    <property type="match status" value="1"/>
</dbReference>
<evidence type="ECO:0000256" key="1">
    <source>
        <dbReference type="SAM" id="MobiDB-lite"/>
    </source>
</evidence>
<protein>
    <recommendedName>
        <fullName evidence="5">LpqV</fullName>
    </recommendedName>
</protein>
<feature type="signal peptide" evidence="2">
    <location>
        <begin position="1"/>
        <end position="25"/>
    </location>
</feature>
<evidence type="ECO:0008006" key="5">
    <source>
        <dbReference type="Google" id="ProtNLM"/>
    </source>
</evidence>
<dbReference type="OrthoDB" id="4639220at2"/>
<sequence>MRPYRCRSLSGAAACVAGVAAVLTACSSGVGGQSPSTTVAPSSSAAQSTQAAAPSGTVGMSPGGVTTRIDTPAESTEEQYAQACMATKTWMDGKGGDPKALVEPFLKQLQSNAAPGPATFNSTWGQLSTAQQAAVIIAVKAAADGGC</sequence>
<name>A0A064CQ11_9MYCO</name>
<feature type="compositionally biased region" description="Low complexity" evidence="1">
    <location>
        <begin position="33"/>
        <end position="55"/>
    </location>
</feature>
<organism evidence="3 4">
    <name type="scientific">Mycolicibacterium aromaticivorans JS19b1 = JCM 16368</name>
    <dbReference type="NCBI Taxonomy" id="1440774"/>
    <lineage>
        <taxon>Bacteria</taxon>
        <taxon>Bacillati</taxon>
        <taxon>Actinomycetota</taxon>
        <taxon>Actinomycetes</taxon>
        <taxon>Mycobacteriales</taxon>
        <taxon>Mycobacteriaceae</taxon>
        <taxon>Mycolicibacterium</taxon>
    </lineage>
</organism>